<organism evidence="2 3">
    <name type="scientific">Rhodococcus sovatensis</name>
    <dbReference type="NCBI Taxonomy" id="1805840"/>
    <lineage>
        <taxon>Bacteria</taxon>
        <taxon>Bacillati</taxon>
        <taxon>Actinomycetota</taxon>
        <taxon>Actinomycetes</taxon>
        <taxon>Mycobacteriales</taxon>
        <taxon>Nocardiaceae</taxon>
        <taxon>Rhodococcus</taxon>
    </lineage>
</organism>
<reference evidence="2 3" key="1">
    <citation type="submission" date="2024-03" db="EMBL/GenBank/DDBJ databases">
        <title>Natural products discovery in diverse microorganisms through a two-stage MS feature dereplication strategy.</title>
        <authorList>
            <person name="Zhang R."/>
        </authorList>
    </citation>
    <scope>NUCLEOTIDE SEQUENCE [LARGE SCALE GENOMIC DNA]</scope>
    <source>
        <strain evidence="2 3">18930</strain>
    </source>
</reference>
<dbReference type="PANTHER" id="PTHR45527">
    <property type="entry name" value="NONRIBOSOMAL PEPTIDE SYNTHETASE"/>
    <property type="match status" value="1"/>
</dbReference>
<sequence>MRVTSITEFRTAPGTYLEWPVHLGAGEPSTIPPSFNQTFHLSSTLDASNEAVPTGAVWIATAFDVEGPLDVDALTWSFTTFIERHAALRTTFHASGGEIHRRVHGPHELRIGRPSATTITDSTRVSAHLRSRLNELCHPAQRPSYSFAAVDRPDRATVVCGFDHAHVDALSMTVAAEEITTLYQARRAGTVPELDSVGSFVEYCAAEAQAPEVASSDPRILAWSDFVDGCGGRTPAFPFDLGVALGDQAPQATTIHALATAEDAALFERLCRGLGAGVFSAIVAAAATAAAEMGGPQVFSLLFPLHTRRAAEYAHALGWFTTNAPMSVVVGDTFADTLTSAHTSFRAALPLAAVPIPHVLRALGEQFSRPRQDVFMISYIDYRTLPGADADDRNAHHISNVTTADDAQFWVSRTCDGLALRSRFPDTPQGHAIIESFALALAAVIRQEVGATAYSSEASLVGPNA</sequence>
<protein>
    <submittedName>
        <fullName evidence="2">Condensation domain-containing protein</fullName>
    </submittedName>
</protein>
<evidence type="ECO:0000313" key="3">
    <source>
        <dbReference type="Proteomes" id="UP001432000"/>
    </source>
</evidence>
<dbReference type="Gene3D" id="3.30.559.10">
    <property type="entry name" value="Chloramphenicol acetyltransferase-like domain"/>
    <property type="match status" value="1"/>
</dbReference>
<evidence type="ECO:0000259" key="1">
    <source>
        <dbReference type="Pfam" id="PF00668"/>
    </source>
</evidence>
<dbReference type="Pfam" id="PF00668">
    <property type="entry name" value="Condensation"/>
    <property type="match status" value="1"/>
</dbReference>
<gene>
    <name evidence="2" type="ORF">WDS16_13035</name>
</gene>
<dbReference type="InterPro" id="IPR001242">
    <property type="entry name" value="Condensation_dom"/>
</dbReference>
<dbReference type="SUPFAM" id="SSF52777">
    <property type="entry name" value="CoA-dependent acyltransferases"/>
    <property type="match status" value="2"/>
</dbReference>
<proteinExistence type="predicted"/>
<accession>A0ABZ2PQC1</accession>
<dbReference type="PANTHER" id="PTHR45527:SF1">
    <property type="entry name" value="FATTY ACID SYNTHASE"/>
    <property type="match status" value="1"/>
</dbReference>
<dbReference type="RefSeq" id="WP_338893050.1">
    <property type="nucleotide sequence ID" value="NZ_CP147846.1"/>
</dbReference>
<dbReference type="InterPro" id="IPR023213">
    <property type="entry name" value="CAT-like_dom_sf"/>
</dbReference>
<feature type="domain" description="Condensation" evidence="1">
    <location>
        <begin position="60"/>
        <end position="375"/>
    </location>
</feature>
<keyword evidence="3" id="KW-1185">Reference proteome</keyword>
<dbReference type="Gene3D" id="3.30.559.30">
    <property type="entry name" value="Nonribosomal peptide synthetase, condensation domain"/>
    <property type="match status" value="1"/>
</dbReference>
<name>A0ABZ2PQC1_9NOCA</name>
<dbReference type="Proteomes" id="UP001432000">
    <property type="component" value="Chromosome"/>
</dbReference>
<evidence type="ECO:0000313" key="2">
    <source>
        <dbReference type="EMBL" id="WXG71319.1"/>
    </source>
</evidence>
<dbReference type="EMBL" id="CP147846">
    <property type="protein sequence ID" value="WXG71319.1"/>
    <property type="molecule type" value="Genomic_DNA"/>
</dbReference>